<dbReference type="NCBIfam" id="TIGR00083">
    <property type="entry name" value="ribF"/>
    <property type="match status" value="1"/>
</dbReference>
<accession>A0A292IIU4</accession>
<dbReference type="InterPro" id="IPR014729">
    <property type="entry name" value="Rossmann-like_a/b/a_fold"/>
</dbReference>
<organism evidence="16 17">
    <name type="scientific">Mycoplasma amphoriforme A39</name>
    <dbReference type="NCBI Taxonomy" id="572419"/>
    <lineage>
        <taxon>Bacteria</taxon>
        <taxon>Bacillati</taxon>
        <taxon>Mycoplasmatota</taxon>
        <taxon>Mollicutes</taxon>
        <taxon>Mycoplasmataceae</taxon>
        <taxon>Mycoplasma</taxon>
    </lineage>
</organism>
<dbReference type="SUPFAM" id="SSF82114">
    <property type="entry name" value="Riboflavin kinase-like"/>
    <property type="match status" value="1"/>
</dbReference>
<keyword evidence="7 14" id="KW-0547">Nucleotide-binding</keyword>
<dbReference type="SUPFAM" id="SSF52374">
    <property type="entry name" value="Nucleotidylyl transferase"/>
    <property type="match status" value="1"/>
</dbReference>
<dbReference type="GO" id="GO:0003919">
    <property type="term" value="F:FMN adenylyltransferase activity"/>
    <property type="evidence" value="ECO:0007669"/>
    <property type="project" value="UniProtKB-UniRule"/>
</dbReference>
<evidence type="ECO:0000256" key="10">
    <source>
        <dbReference type="ARBA" id="ARBA00022840"/>
    </source>
</evidence>
<evidence type="ECO:0000256" key="5">
    <source>
        <dbReference type="ARBA" id="ARBA00022679"/>
    </source>
</evidence>
<dbReference type="GO" id="GO:0006747">
    <property type="term" value="P:FAD biosynthetic process"/>
    <property type="evidence" value="ECO:0007669"/>
    <property type="project" value="UniProtKB-UniRule"/>
</dbReference>
<keyword evidence="11" id="KW-0511">Multifunctional enzyme</keyword>
<comment type="catalytic activity">
    <reaction evidence="13 14">
        <text>FMN + ATP + H(+) = FAD + diphosphate</text>
        <dbReference type="Rhea" id="RHEA:17237"/>
        <dbReference type="ChEBI" id="CHEBI:15378"/>
        <dbReference type="ChEBI" id="CHEBI:30616"/>
        <dbReference type="ChEBI" id="CHEBI:33019"/>
        <dbReference type="ChEBI" id="CHEBI:57692"/>
        <dbReference type="ChEBI" id="CHEBI:58210"/>
        <dbReference type="EC" id="2.7.7.2"/>
    </reaction>
</comment>
<dbReference type="GO" id="GO:0005524">
    <property type="term" value="F:ATP binding"/>
    <property type="evidence" value="ECO:0007669"/>
    <property type="project" value="UniProtKB-UniRule"/>
</dbReference>
<dbReference type="EC" id="2.7.1.26" evidence="14"/>
<dbReference type="UniPathway" id="UPA00276">
    <property type="reaction ID" value="UER00406"/>
</dbReference>
<dbReference type="Pfam" id="PF01687">
    <property type="entry name" value="Flavokinase"/>
    <property type="match status" value="1"/>
</dbReference>
<dbReference type="PANTHER" id="PTHR22749">
    <property type="entry name" value="RIBOFLAVIN KINASE/FMN ADENYLYLTRANSFERASE"/>
    <property type="match status" value="1"/>
</dbReference>
<evidence type="ECO:0000313" key="17">
    <source>
        <dbReference type="Proteomes" id="UP000261764"/>
    </source>
</evidence>
<dbReference type="Gene3D" id="2.40.30.30">
    <property type="entry name" value="Riboflavin kinase-like"/>
    <property type="match status" value="1"/>
</dbReference>
<dbReference type="UniPathway" id="UPA00277">
    <property type="reaction ID" value="UER00407"/>
</dbReference>
<evidence type="ECO:0000256" key="4">
    <source>
        <dbReference type="ARBA" id="ARBA00022643"/>
    </source>
</evidence>
<keyword evidence="8 14" id="KW-0418">Kinase</keyword>
<dbReference type="KEGG" id="mamp:MAMA39_05000"/>
<dbReference type="InterPro" id="IPR015865">
    <property type="entry name" value="Riboflavin_kinase_bac/euk"/>
</dbReference>
<keyword evidence="5 14" id="KW-0808">Transferase</keyword>
<evidence type="ECO:0000256" key="9">
    <source>
        <dbReference type="ARBA" id="ARBA00022827"/>
    </source>
</evidence>
<dbReference type="PANTHER" id="PTHR22749:SF6">
    <property type="entry name" value="RIBOFLAVIN KINASE"/>
    <property type="match status" value="1"/>
</dbReference>
<evidence type="ECO:0000256" key="13">
    <source>
        <dbReference type="ARBA" id="ARBA00049494"/>
    </source>
</evidence>
<evidence type="ECO:0000256" key="12">
    <source>
        <dbReference type="ARBA" id="ARBA00047880"/>
    </source>
</evidence>
<keyword evidence="6 14" id="KW-0548">Nucleotidyltransferase</keyword>
<name>A0A292IIU4_9MOLU</name>
<evidence type="ECO:0000256" key="11">
    <source>
        <dbReference type="ARBA" id="ARBA00023268"/>
    </source>
</evidence>
<gene>
    <name evidence="16" type="ORF">MAMA39_05000</name>
</gene>
<dbReference type="EMBL" id="HG937516">
    <property type="protein sequence ID" value="CDN40618.1"/>
    <property type="molecule type" value="Genomic_DNA"/>
</dbReference>
<evidence type="ECO:0000256" key="6">
    <source>
        <dbReference type="ARBA" id="ARBA00022695"/>
    </source>
</evidence>
<dbReference type="Proteomes" id="UP000261764">
    <property type="component" value="Chromosome I"/>
</dbReference>
<evidence type="ECO:0000256" key="2">
    <source>
        <dbReference type="ARBA" id="ARBA00005201"/>
    </source>
</evidence>
<dbReference type="InterPro" id="IPR015864">
    <property type="entry name" value="FAD_synthase"/>
</dbReference>
<dbReference type="SMART" id="SM00904">
    <property type="entry name" value="Flavokinase"/>
    <property type="match status" value="1"/>
</dbReference>
<keyword evidence="9 14" id="KW-0274">FAD</keyword>
<dbReference type="Gene3D" id="3.40.50.620">
    <property type="entry name" value="HUPs"/>
    <property type="match status" value="1"/>
</dbReference>
<comment type="similarity">
    <text evidence="14">Belongs to the ribF family.</text>
</comment>
<dbReference type="InterPro" id="IPR002606">
    <property type="entry name" value="Riboflavin_kinase_bac"/>
</dbReference>
<comment type="catalytic activity">
    <reaction evidence="12 14">
        <text>riboflavin + ATP = FMN + ADP + H(+)</text>
        <dbReference type="Rhea" id="RHEA:14357"/>
        <dbReference type="ChEBI" id="CHEBI:15378"/>
        <dbReference type="ChEBI" id="CHEBI:30616"/>
        <dbReference type="ChEBI" id="CHEBI:57986"/>
        <dbReference type="ChEBI" id="CHEBI:58210"/>
        <dbReference type="ChEBI" id="CHEBI:456216"/>
        <dbReference type="EC" id="2.7.1.26"/>
    </reaction>
</comment>
<keyword evidence="4 14" id="KW-0288">FMN</keyword>
<dbReference type="AlphaFoldDB" id="A0A292IIU4"/>
<dbReference type="GO" id="GO:0009398">
    <property type="term" value="P:FMN biosynthetic process"/>
    <property type="evidence" value="ECO:0007669"/>
    <property type="project" value="UniProtKB-UniRule"/>
</dbReference>
<reference evidence="16 17" key="1">
    <citation type="journal article" date="2015" name="Clin. Infect. Dis.">
        <title>Genomic Investigations unmask Mycoplasma amphoriforme, a new respiratory pathogen.</title>
        <authorList>
            <person name="Gillespie S.H."/>
            <person name="Ling C.L."/>
            <person name="Oravcova K."/>
            <person name="Pinheiro M."/>
            <person name="Wells L."/>
            <person name="Bryant J.M."/>
            <person name="McHugh T.D."/>
            <person name="Bebear C."/>
            <person name="Webster D."/>
            <person name="Harris S.R."/>
            <person name="Seth-Smith H.M."/>
            <person name="Thomson N.R."/>
        </authorList>
    </citation>
    <scope>NUCLEOTIDE SEQUENCE [LARGE SCALE GENOMIC DNA]</scope>
    <source>
        <strain evidence="16 17">A39</strain>
    </source>
</reference>
<keyword evidence="17" id="KW-1185">Reference proteome</keyword>
<evidence type="ECO:0000313" key="16">
    <source>
        <dbReference type="EMBL" id="CDN40618.1"/>
    </source>
</evidence>
<feature type="domain" description="Riboflavin kinase" evidence="15">
    <location>
        <begin position="147"/>
        <end position="271"/>
    </location>
</feature>
<sequence>MTGINQNYLVLGFFDGIHLGHQQLFACQPHRFEILTFKNIPNKTSNFLYCFEDRLEQLEAMRPVKIHCMDLVENNMTGLEFIQKKLLLMNPVGIIAGNDFRFGSDSCSIVILQQFFPKSVFFQRTPVASKVIKQLIINGDLNEANNLLVEPYYRTGIVREGSKQGRYLGFPTANMEIQPFLVPMAFGSYITTTLYENQIYPSVSFIGASKTLNHLAPVIETHLINFNENLYGKSLKVRFHQYLRLPEKFDDLTALKTMIAQDVKNATKWYENNFKNLSV</sequence>
<evidence type="ECO:0000256" key="7">
    <source>
        <dbReference type="ARBA" id="ARBA00022741"/>
    </source>
</evidence>
<evidence type="ECO:0000256" key="3">
    <source>
        <dbReference type="ARBA" id="ARBA00022630"/>
    </source>
</evidence>
<protein>
    <recommendedName>
        <fullName evidence="14">Riboflavin biosynthesis protein</fullName>
    </recommendedName>
    <domain>
        <recommendedName>
            <fullName evidence="14">Riboflavin kinase</fullName>
            <ecNumber evidence="14">2.7.1.26</ecNumber>
        </recommendedName>
        <alternativeName>
            <fullName evidence="14">Flavokinase</fullName>
        </alternativeName>
    </domain>
    <domain>
        <recommendedName>
            <fullName evidence="14">FMN adenylyltransferase</fullName>
            <ecNumber evidence="14">2.7.7.2</ecNumber>
        </recommendedName>
        <alternativeName>
            <fullName evidence="14">FAD pyrophosphorylase</fullName>
        </alternativeName>
        <alternativeName>
            <fullName evidence="14">FAD synthase</fullName>
        </alternativeName>
    </domain>
</protein>
<comment type="pathway">
    <text evidence="1 14">Cofactor biosynthesis; FAD biosynthesis; FAD from FMN: step 1/1.</text>
</comment>
<proteinExistence type="inferred from homology"/>
<dbReference type="InterPro" id="IPR023468">
    <property type="entry name" value="Riboflavin_kinase"/>
</dbReference>
<evidence type="ECO:0000256" key="14">
    <source>
        <dbReference type="PIRNR" id="PIRNR004491"/>
    </source>
</evidence>
<dbReference type="PIRSF" id="PIRSF004491">
    <property type="entry name" value="FAD_Synth"/>
    <property type="match status" value="1"/>
</dbReference>
<keyword evidence="10 14" id="KW-0067">ATP-binding</keyword>
<dbReference type="Pfam" id="PF06574">
    <property type="entry name" value="FAD_syn"/>
    <property type="match status" value="1"/>
</dbReference>
<evidence type="ECO:0000256" key="8">
    <source>
        <dbReference type="ARBA" id="ARBA00022777"/>
    </source>
</evidence>
<dbReference type="InterPro" id="IPR023465">
    <property type="entry name" value="Riboflavin_kinase_dom_sf"/>
</dbReference>
<dbReference type="EC" id="2.7.7.2" evidence="14"/>
<keyword evidence="3 14" id="KW-0285">Flavoprotein</keyword>
<evidence type="ECO:0000259" key="15">
    <source>
        <dbReference type="SMART" id="SM00904"/>
    </source>
</evidence>
<comment type="pathway">
    <text evidence="2 14">Cofactor biosynthesis; FMN biosynthesis; FMN from riboflavin (ATP route): step 1/1.</text>
</comment>
<dbReference type="RefSeq" id="WP_343251243.1">
    <property type="nucleotide sequence ID" value="NZ_HG937516.1"/>
</dbReference>
<evidence type="ECO:0000256" key="1">
    <source>
        <dbReference type="ARBA" id="ARBA00004726"/>
    </source>
</evidence>
<dbReference type="GO" id="GO:0009231">
    <property type="term" value="P:riboflavin biosynthetic process"/>
    <property type="evidence" value="ECO:0007669"/>
    <property type="project" value="InterPro"/>
</dbReference>
<dbReference type="GO" id="GO:0008531">
    <property type="term" value="F:riboflavin kinase activity"/>
    <property type="evidence" value="ECO:0007669"/>
    <property type="project" value="UniProtKB-UniRule"/>
</dbReference>